<dbReference type="NCBIfam" id="NF008121">
    <property type="entry name" value="PRK10869.1"/>
    <property type="match status" value="1"/>
</dbReference>
<dbReference type="RefSeq" id="WP_011395167.1">
    <property type="nucleotide sequence ID" value="NC_007645.1"/>
</dbReference>
<dbReference type="PIRSF" id="PIRSF003128">
    <property type="entry name" value="RecN"/>
    <property type="match status" value="1"/>
</dbReference>
<keyword evidence="5 9" id="KW-0227">DNA damage</keyword>
<feature type="coiled-coil region" evidence="10">
    <location>
        <begin position="328"/>
        <end position="369"/>
    </location>
</feature>
<evidence type="ECO:0000256" key="6">
    <source>
        <dbReference type="ARBA" id="ARBA00022840"/>
    </source>
</evidence>
<dbReference type="GO" id="GO:0043590">
    <property type="term" value="C:bacterial nucleoid"/>
    <property type="evidence" value="ECO:0007669"/>
    <property type="project" value="TreeGrafter"/>
</dbReference>
<comment type="similarity">
    <text evidence="2 9">Belongs to the RecN family.</text>
</comment>
<dbReference type="eggNOG" id="COG0497">
    <property type="taxonomic scope" value="Bacteria"/>
</dbReference>
<accession>Q2SMN0</accession>
<evidence type="ECO:0000256" key="1">
    <source>
        <dbReference type="ARBA" id="ARBA00003618"/>
    </source>
</evidence>
<reference evidence="12 13" key="1">
    <citation type="journal article" date="2005" name="Nucleic Acids Res.">
        <title>Genomic blueprint of Hahella chejuensis, a marine microbe producing an algicidal agent.</title>
        <authorList>
            <person name="Jeong H."/>
            <person name="Yim J.H."/>
            <person name="Lee C."/>
            <person name="Choi S.-H."/>
            <person name="Park Y.K."/>
            <person name="Yoon S.H."/>
            <person name="Hur C.-G."/>
            <person name="Kang H.-Y."/>
            <person name="Kim D."/>
            <person name="Lee H.H."/>
            <person name="Park K.H."/>
            <person name="Park S.-H."/>
            <person name="Park H.-S."/>
            <person name="Lee H.K."/>
            <person name="Oh T.K."/>
            <person name="Kim J.F."/>
        </authorList>
    </citation>
    <scope>NUCLEOTIDE SEQUENCE [LARGE SCALE GENOMIC DNA]</scope>
    <source>
        <strain evidence="12 13">KCTC 2396</strain>
    </source>
</reference>
<dbReference type="InterPro" id="IPR004604">
    <property type="entry name" value="DNA_recomb/repair_RecN"/>
</dbReference>
<comment type="function">
    <text evidence="1 9">May be involved in recombinational repair of damaged DNA.</text>
</comment>
<dbReference type="KEGG" id="hch:HCH_01222"/>
<keyword evidence="7 9" id="KW-0234">DNA repair</keyword>
<sequence>MLTHLSIRNLAIASHLELDFAEGMTAISGETGAGKSIVLDALGLTLGDRSSADIVRHGCERAEVSAVFDLRRLPEALAWLKSRELDNGAECILRRTVTHEGRSRGYLNGQPVTMQDLRELGETLMDIHSQHEHQSLLKKETHLKMVDDFGGHANQLQQVREHFQSWRRVAAKLKEKLSHSEEQEARVQLLTYQVEELDALALQEGEIEQLEQEQEQLANAESIIMTVQQVGEGCLEADGGCIDQLRRAIHLLEEVNLNNASLQTARQMLNEAMIQLDEANGELRHVLDSVEINPERLQEVEARLTAIYDLARKHRVGPEELMTRHAELASELSSLTDGEENLEKLEAQSKELEQKYSQAAQKLTSMRAKAGEKLQGAVKKQLVKLGLNPEFIIQFSSLKSPSVLGDEEAEMLISMNPGQPPKPLQKIASGGELSRISLAIQVVAAASSDTPTLVFDEVDVGIGGATAEIVGRMLRELGAKAQILCVTHLAQVASQAHNHLFVTKHVSNGQTQSAILKLEGSDRIHEIARMLGGVDITEHSLAHAHEMLTSSQLQ</sequence>
<keyword evidence="13" id="KW-1185">Reference proteome</keyword>
<dbReference type="FunFam" id="3.40.50.300:FF:000356">
    <property type="entry name" value="DNA repair protein RecN"/>
    <property type="match status" value="1"/>
</dbReference>
<dbReference type="InterPro" id="IPR003395">
    <property type="entry name" value="RecF/RecN/SMC_N"/>
</dbReference>
<dbReference type="GO" id="GO:0006310">
    <property type="term" value="P:DNA recombination"/>
    <property type="evidence" value="ECO:0007669"/>
    <property type="project" value="InterPro"/>
</dbReference>
<dbReference type="OrthoDB" id="9806954at2"/>
<dbReference type="SUPFAM" id="SSF52540">
    <property type="entry name" value="P-loop containing nucleoside triphosphate hydrolases"/>
    <property type="match status" value="2"/>
</dbReference>
<keyword evidence="4" id="KW-0547">Nucleotide-binding</keyword>
<feature type="coiled-coil region" evidence="10">
    <location>
        <begin position="156"/>
        <end position="282"/>
    </location>
</feature>
<evidence type="ECO:0000256" key="4">
    <source>
        <dbReference type="ARBA" id="ARBA00022741"/>
    </source>
</evidence>
<feature type="domain" description="RecF/RecN/SMC N-terminal" evidence="11">
    <location>
        <begin position="14"/>
        <end position="504"/>
    </location>
</feature>
<evidence type="ECO:0000313" key="12">
    <source>
        <dbReference type="EMBL" id="ABC28094.1"/>
    </source>
</evidence>
<dbReference type="NCBIfam" id="TIGR00634">
    <property type="entry name" value="recN"/>
    <property type="match status" value="1"/>
</dbReference>
<evidence type="ECO:0000256" key="3">
    <source>
        <dbReference type="ARBA" id="ARBA00021315"/>
    </source>
</evidence>
<evidence type="ECO:0000256" key="7">
    <source>
        <dbReference type="ARBA" id="ARBA00023204"/>
    </source>
</evidence>
<dbReference type="Pfam" id="PF02463">
    <property type="entry name" value="SMC_N"/>
    <property type="match status" value="1"/>
</dbReference>
<dbReference type="GO" id="GO:0006281">
    <property type="term" value="P:DNA repair"/>
    <property type="evidence" value="ECO:0007669"/>
    <property type="project" value="UniProtKB-KW"/>
</dbReference>
<dbReference type="GO" id="GO:0005524">
    <property type="term" value="F:ATP binding"/>
    <property type="evidence" value="ECO:0007669"/>
    <property type="project" value="UniProtKB-KW"/>
</dbReference>
<dbReference type="AlphaFoldDB" id="Q2SMN0"/>
<dbReference type="PANTHER" id="PTHR11059:SF0">
    <property type="entry name" value="DNA REPAIR PROTEIN RECN"/>
    <property type="match status" value="1"/>
</dbReference>
<dbReference type="FunFam" id="3.40.50.300:FF:000319">
    <property type="entry name" value="DNA repair protein RecN"/>
    <property type="match status" value="1"/>
</dbReference>
<name>Q2SMN0_HAHCH</name>
<dbReference type="GO" id="GO:0009432">
    <property type="term" value="P:SOS response"/>
    <property type="evidence" value="ECO:0007669"/>
    <property type="project" value="TreeGrafter"/>
</dbReference>
<protein>
    <recommendedName>
        <fullName evidence="3 9">DNA repair protein RecN</fullName>
    </recommendedName>
    <alternativeName>
        <fullName evidence="8 9">Recombination protein N</fullName>
    </alternativeName>
</protein>
<evidence type="ECO:0000256" key="10">
    <source>
        <dbReference type="SAM" id="Coils"/>
    </source>
</evidence>
<keyword evidence="10" id="KW-0175">Coiled coil</keyword>
<evidence type="ECO:0000256" key="5">
    <source>
        <dbReference type="ARBA" id="ARBA00022763"/>
    </source>
</evidence>
<evidence type="ECO:0000313" key="13">
    <source>
        <dbReference type="Proteomes" id="UP000000238"/>
    </source>
</evidence>
<dbReference type="PANTHER" id="PTHR11059">
    <property type="entry name" value="DNA REPAIR PROTEIN RECN"/>
    <property type="match status" value="1"/>
</dbReference>
<evidence type="ECO:0000259" key="11">
    <source>
        <dbReference type="Pfam" id="PF02463"/>
    </source>
</evidence>
<evidence type="ECO:0000256" key="2">
    <source>
        <dbReference type="ARBA" id="ARBA00009441"/>
    </source>
</evidence>
<dbReference type="Proteomes" id="UP000000238">
    <property type="component" value="Chromosome"/>
</dbReference>
<dbReference type="HOGENOM" id="CLU_018297_3_1_6"/>
<dbReference type="STRING" id="349521.HCH_01222"/>
<evidence type="ECO:0000256" key="9">
    <source>
        <dbReference type="PIRNR" id="PIRNR003128"/>
    </source>
</evidence>
<evidence type="ECO:0000256" key="8">
    <source>
        <dbReference type="ARBA" id="ARBA00033408"/>
    </source>
</evidence>
<proteinExistence type="inferred from homology"/>
<dbReference type="InterPro" id="IPR027417">
    <property type="entry name" value="P-loop_NTPase"/>
</dbReference>
<dbReference type="EMBL" id="CP000155">
    <property type="protein sequence ID" value="ABC28094.1"/>
    <property type="molecule type" value="Genomic_DNA"/>
</dbReference>
<dbReference type="CDD" id="cd03241">
    <property type="entry name" value="ABC_RecN"/>
    <property type="match status" value="2"/>
</dbReference>
<organism evidence="12 13">
    <name type="scientific">Hahella chejuensis (strain KCTC 2396)</name>
    <dbReference type="NCBI Taxonomy" id="349521"/>
    <lineage>
        <taxon>Bacteria</taxon>
        <taxon>Pseudomonadati</taxon>
        <taxon>Pseudomonadota</taxon>
        <taxon>Gammaproteobacteria</taxon>
        <taxon>Oceanospirillales</taxon>
        <taxon>Hahellaceae</taxon>
        <taxon>Hahella</taxon>
    </lineage>
</organism>
<gene>
    <name evidence="12" type="primary">recN</name>
    <name evidence="12" type="ordered locus">HCH_01222</name>
</gene>
<dbReference type="Gene3D" id="3.40.50.300">
    <property type="entry name" value="P-loop containing nucleotide triphosphate hydrolases"/>
    <property type="match status" value="2"/>
</dbReference>
<keyword evidence="6" id="KW-0067">ATP-binding</keyword>